<reference evidence="2" key="1">
    <citation type="submission" date="2014-12" db="EMBL/GenBank/DDBJ databases">
        <title>Insight into the proteome of Arion vulgaris.</title>
        <authorList>
            <person name="Aradska J."/>
            <person name="Bulat T."/>
            <person name="Smidak R."/>
            <person name="Sarate P."/>
            <person name="Gangsoo J."/>
            <person name="Sialana F."/>
            <person name="Bilban M."/>
            <person name="Lubec G."/>
        </authorList>
    </citation>
    <scope>NUCLEOTIDE SEQUENCE</scope>
    <source>
        <tissue evidence="2">Skin</tissue>
    </source>
</reference>
<proteinExistence type="predicted"/>
<name>A0A0B7B7A3_9EUPU</name>
<feature type="compositionally biased region" description="Basic and acidic residues" evidence="1">
    <location>
        <begin position="69"/>
        <end position="92"/>
    </location>
</feature>
<sequence length="92" mass="11051">QACTQRNQIKRIRKSRFFGYIMRRGLEHLMTKVKFREEEIVEDRGSRCLMVPVYVSDSRSWLENITTIDKGRSEQEPDKKNQTTRTRQDLDD</sequence>
<dbReference type="EMBL" id="HACG01041917">
    <property type="protein sequence ID" value="CEK88782.1"/>
    <property type="molecule type" value="Transcribed_RNA"/>
</dbReference>
<feature type="non-terminal residue" evidence="2">
    <location>
        <position position="1"/>
    </location>
</feature>
<gene>
    <name evidence="2" type="primary">ORF166994</name>
</gene>
<evidence type="ECO:0000256" key="1">
    <source>
        <dbReference type="SAM" id="MobiDB-lite"/>
    </source>
</evidence>
<accession>A0A0B7B7A3</accession>
<feature type="non-terminal residue" evidence="2">
    <location>
        <position position="92"/>
    </location>
</feature>
<feature type="region of interest" description="Disordered" evidence="1">
    <location>
        <begin position="66"/>
        <end position="92"/>
    </location>
</feature>
<evidence type="ECO:0000313" key="2">
    <source>
        <dbReference type="EMBL" id="CEK88782.1"/>
    </source>
</evidence>
<protein>
    <submittedName>
        <fullName evidence="2">Uncharacterized protein</fullName>
    </submittedName>
</protein>
<organism evidence="2">
    <name type="scientific">Arion vulgaris</name>
    <dbReference type="NCBI Taxonomy" id="1028688"/>
    <lineage>
        <taxon>Eukaryota</taxon>
        <taxon>Metazoa</taxon>
        <taxon>Spiralia</taxon>
        <taxon>Lophotrochozoa</taxon>
        <taxon>Mollusca</taxon>
        <taxon>Gastropoda</taxon>
        <taxon>Heterobranchia</taxon>
        <taxon>Euthyneura</taxon>
        <taxon>Panpulmonata</taxon>
        <taxon>Eupulmonata</taxon>
        <taxon>Stylommatophora</taxon>
        <taxon>Helicina</taxon>
        <taxon>Arionoidea</taxon>
        <taxon>Arionidae</taxon>
        <taxon>Arion</taxon>
    </lineage>
</organism>
<dbReference type="AlphaFoldDB" id="A0A0B7B7A3"/>